<dbReference type="Proteomes" id="UP000820818">
    <property type="component" value="Linkage Group LG8"/>
</dbReference>
<evidence type="ECO:0000256" key="1">
    <source>
        <dbReference type="SAM" id="MobiDB-lite"/>
    </source>
</evidence>
<evidence type="ECO:0000313" key="2">
    <source>
        <dbReference type="EMBL" id="KAI9555050.1"/>
    </source>
</evidence>
<comment type="caution">
    <text evidence="2">The sequence shown here is derived from an EMBL/GenBank/DDBJ whole genome shotgun (WGS) entry which is preliminary data.</text>
</comment>
<feature type="compositionally biased region" description="Basic and acidic residues" evidence="1">
    <location>
        <begin position="1"/>
        <end position="13"/>
    </location>
</feature>
<feature type="region of interest" description="Disordered" evidence="1">
    <location>
        <begin position="73"/>
        <end position="97"/>
    </location>
</feature>
<dbReference type="AlphaFoldDB" id="A0AAD5L4B3"/>
<sequence length="169" mass="18536">MASKICEERPREADQEEILLDGSEPRNSQFPTEIDNVAALPPTKVFCLDRARLKELSGWMSSLLKSTEARKLRGTKAGPFHESSIKGTQGRRGFEGGDEGEDIGEPSVQAVGRGQAASLLWGQLSCGPDLKDSSMADAAVSALQLWGHSFHSVTMHRRENILKQTDPRF</sequence>
<evidence type="ECO:0000313" key="3">
    <source>
        <dbReference type="Proteomes" id="UP000820818"/>
    </source>
</evidence>
<feature type="region of interest" description="Disordered" evidence="1">
    <location>
        <begin position="1"/>
        <end position="30"/>
    </location>
</feature>
<gene>
    <name evidence="2" type="ORF">GHT06_020349</name>
</gene>
<dbReference type="EMBL" id="WJBH02000008">
    <property type="protein sequence ID" value="KAI9555050.1"/>
    <property type="molecule type" value="Genomic_DNA"/>
</dbReference>
<proteinExistence type="predicted"/>
<keyword evidence="3" id="KW-1185">Reference proteome</keyword>
<name>A0AAD5L4B3_9CRUS</name>
<accession>A0AAD5L4B3</accession>
<reference evidence="2 3" key="1">
    <citation type="submission" date="2022-05" db="EMBL/GenBank/DDBJ databases">
        <title>A multi-omics perspective on studying reproductive biology in Daphnia sinensis.</title>
        <authorList>
            <person name="Jia J."/>
        </authorList>
    </citation>
    <scope>NUCLEOTIDE SEQUENCE [LARGE SCALE GENOMIC DNA]</scope>
    <source>
        <strain evidence="2 3">WSL</strain>
    </source>
</reference>
<protein>
    <submittedName>
        <fullName evidence="2">Uncharacterized protein</fullName>
    </submittedName>
</protein>
<organism evidence="2 3">
    <name type="scientific">Daphnia sinensis</name>
    <dbReference type="NCBI Taxonomy" id="1820382"/>
    <lineage>
        <taxon>Eukaryota</taxon>
        <taxon>Metazoa</taxon>
        <taxon>Ecdysozoa</taxon>
        <taxon>Arthropoda</taxon>
        <taxon>Crustacea</taxon>
        <taxon>Branchiopoda</taxon>
        <taxon>Diplostraca</taxon>
        <taxon>Cladocera</taxon>
        <taxon>Anomopoda</taxon>
        <taxon>Daphniidae</taxon>
        <taxon>Daphnia</taxon>
        <taxon>Daphnia similis group</taxon>
    </lineage>
</organism>